<evidence type="ECO:0000313" key="3">
    <source>
        <dbReference type="Proteomes" id="UP000554482"/>
    </source>
</evidence>
<organism evidence="2 3">
    <name type="scientific">Thalictrum thalictroides</name>
    <name type="common">Rue-anemone</name>
    <name type="synonym">Anemone thalictroides</name>
    <dbReference type="NCBI Taxonomy" id="46969"/>
    <lineage>
        <taxon>Eukaryota</taxon>
        <taxon>Viridiplantae</taxon>
        <taxon>Streptophyta</taxon>
        <taxon>Embryophyta</taxon>
        <taxon>Tracheophyta</taxon>
        <taxon>Spermatophyta</taxon>
        <taxon>Magnoliopsida</taxon>
        <taxon>Ranunculales</taxon>
        <taxon>Ranunculaceae</taxon>
        <taxon>Thalictroideae</taxon>
        <taxon>Thalictrum</taxon>
    </lineage>
</organism>
<dbReference type="OrthoDB" id="1915073at2759"/>
<name>A0A7J6W630_THATH</name>
<gene>
    <name evidence="2" type="ORF">FRX31_018164</name>
</gene>
<proteinExistence type="predicted"/>
<dbReference type="GO" id="GO:0004097">
    <property type="term" value="F:catechol oxidase activity"/>
    <property type="evidence" value="ECO:0007669"/>
    <property type="project" value="InterPro"/>
</dbReference>
<evidence type="ECO:0000313" key="2">
    <source>
        <dbReference type="EMBL" id="KAF5192248.1"/>
    </source>
</evidence>
<accession>A0A7J6W630</accession>
<evidence type="ECO:0000259" key="1">
    <source>
        <dbReference type="Pfam" id="PF12143"/>
    </source>
</evidence>
<dbReference type="Pfam" id="PF12143">
    <property type="entry name" value="PPO1_KFDV"/>
    <property type="match status" value="1"/>
</dbReference>
<dbReference type="EMBL" id="JABWDY010021662">
    <property type="protein sequence ID" value="KAF5192248.1"/>
    <property type="molecule type" value="Genomic_DNA"/>
</dbReference>
<sequence length="219" mass="23917">MALTSSLLVPLHHSTLETSQIPFMIKSLKPIQTSNKKFTHEDPKVIINRRRVIFISLGCGVRLYSQSLIGTAEPMLHSLPFEFQPQPQIIDRAIRVLVSRPQEAVTKSGRGSKLFEVLVVDGIEVPYNEPVKFNVYIEKMHNGVGPEFGVFAGSLVNMAFPCVGGSGEKGMDVKSKGNLELGITGLVEDIGAQHCDIVAVSLVPSLGPVVIRGFRIEAR</sequence>
<comment type="caution">
    <text evidence="2">The sequence shown here is derived from an EMBL/GenBank/DDBJ whole genome shotgun (WGS) entry which is preliminary data.</text>
</comment>
<dbReference type="PANTHER" id="PTHR36608:SF1">
    <property type="entry name" value="POLYPHENOL OXIDASE C, CHLOROPLASTIC-LIKE"/>
    <property type="match status" value="1"/>
</dbReference>
<protein>
    <recommendedName>
        <fullName evidence="1">Polyphenol oxidase C-terminal domain-containing protein</fullName>
    </recommendedName>
</protein>
<dbReference type="PANTHER" id="PTHR36608">
    <property type="entry name" value="POLYPHENOL OXIDASE C, CHLOROPLASTIC-LIKE"/>
    <property type="match status" value="1"/>
</dbReference>
<dbReference type="Proteomes" id="UP000554482">
    <property type="component" value="Unassembled WGS sequence"/>
</dbReference>
<reference evidence="2 3" key="1">
    <citation type="submission" date="2020-06" db="EMBL/GenBank/DDBJ databases">
        <title>Transcriptomic and genomic resources for Thalictrum thalictroides and T. hernandezii: Facilitating candidate gene discovery in an emerging model plant lineage.</title>
        <authorList>
            <person name="Arias T."/>
            <person name="Riano-Pachon D.M."/>
            <person name="Di Stilio V.S."/>
        </authorList>
    </citation>
    <scope>NUCLEOTIDE SEQUENCE [LARGE SCALE GENOMIC DNA]</scope>
    <source>
        <strain evidence="3">cv. WT478/WT964</strain>
        <tissue evidence="2">Leaves</tissue>
    </source>
</reference>
<dbReference type="AlphaFoldDB" id="A0A7J6W630"/>
<feature type="domain" description="Polyphenol oxidase C-terminal" evidence="1">
    <location>
        <begin position="87"/>
        <end position="217"/>
    </location>
</feature>
<dbReference type="InterPro" id="IPR022740">
    <property type="entry name" value="Polyphenol_oxidase_C"/>
</dbReference>
<keyword evidence="3" id="KW-1185">Reference proteome</keyword>